<evidence type="ECO:0000313" key="2">
    <source>
        <dbReference type="Proteomes" id="UP001270362"/>
    </source>
</evidence>
<dbReference type="AlphaFoldDB" id="A0AAE0XGW4"/>
<name>A0AAE0XGW4_9PEZI</name>
<comment type="caution">
    <text evidence="1">The sequence shown here is derived from an EMBL/GenBank/DDBJ whole genome shotgun (WGS) entry which is preliminary data.</text>
</comment>
<reference evidence="1" key="2">
    <citation type="submission" date="2023-06" db="EMBL/GenBank/DDBJ databases">
        <authorList>
            <consortium name="Lawrence Berkeley National Laboratory"/>
            <person name="Haridas S."/>
            <person name="Hensen N."/>
            <person name="Bonometti L."/>
            <person name="Westerberg I."/>
            <person name="Brannstrom I.O."/>
            <person name="Guillou S."/>
            <person name="Cros-Aarteil S."/>
            <person name="Calhoun S."/>
            <person name="Kuo A."/>
            <person name="Mondo S."/>
            <person name="Pangilinan J."/>
            <person name="Riley R."/>
            <person name="Labutti K."/>
            <person name="Andreopoulos B."/>
            <person name="Lipzen A."/>
            <person name="Chen C."/>
            <person name="Yanf M."/>
            <person name="Daum C."/>
            <person name="Ng V."/>
            <person name="Clum A."/>
            <person name="Steindorff A."/>
            <person name="Ohm R."/>
            <person name="Martin F."/>
            <person name="Silar P."/>
            <person name="Natvig D."/>
            <person name="Lalanne C."/>
            <person name="Gautier V."/>
            <person name="Ament-Velasquez S.L."/>
            <person name="Kruys A."/>
            <person name="Hutchinson M.I."/>
            <person name="Powell A.J."/>
            <person name="Barry K."/>
            <person name="Miller A.N."/>
            <person name="Grigoriev I.V."/>
            <person name="Debuchy R."/>
            <person name="Gladieux P."/>
            <person name="Thoren M.H."/>
            <person name="Johannesson H."/>
        </authorList>
    </citation>
    <scope>NUCLEOTIDE SEQUENCE</scope>
    <source>
        <strain evidence="1">CBS 314.62</strain>
    </source>
</reference>
<accession>A0AAE0XGW4</accession>
<keyword evidence="2" id="KW-1185">Reference proteome</keyword>
<reference evidence="1" key="1">
    <citation type="journal article" date="2023" name="Mol. Phylogenet. Evol.">
        <title>Genome-scale phylogeny and comparative genomics of the fungal order Sordariales.</title>
        <authorList>
            <person name="Hensen N."/>
            <person name="Bonometti L."/>
            <person name="Westerberg I."/>
            <person name="Brannstrom I.O."/>
            <person name="Guillou S."/>
            <person name="Cros-Aarteil S."/>
            <person name="Calhoun S."/>
            <person name="Haridas S."/>
            <person name="Kuo A."/>
            <person name="Mondo S."/>
            <person name="Pangilinan J."/>
            <person name="Riley R."/>
            <person name="LaButti K."/>
            <person name="Andreopoulos B."/>
            <person name="Lipzen A."/>
            <person name="Chen C."/>
            <person name="Yan M."/>
            <person name="Daum C."/>
            <person name="Ng V."/>
            <person name="Clum A."/>
            <person name="Steindorff A."/>
            <person name="Ohm R.A."/>
            <person name="Martin F."/>
            <person name="Silar P."/>
            <person name="Natvig D.O."/>
            <person name="Lalanne C."/>
            <person name="Gautier V."/>
            <person name="Ament-Velasquez S.L."/>
            <person name="Kruys A."/>
            <person name="Hutchinson M.I."/>
            <person name="Powell A.J."/>
            <person name="Barry K."/>
            <person name="Miller A.N."/>
            <person name="Grigoriev I.V."/>
            <person name="Debuchy R."/>
            <person name="Gladieux P."/>
            <person name="Hiltunen Thoren M."/>
            <person name="Johannesson H."/>
        </authorList>
    </citation>
    <scope>NUCLEOTIDE SEQUENCE</scope>
    <source>
        <strain evidence="1">CBS 314.62</strain>
    </source>
</reference>
<evidence type="ECO:0000313" key="1">
    <source>
        <dbReference type="EMBL" id="KAK3693182.1"/>
    </source>
</evidence>
<dbReference type="InterPro" id="IPR011333">
    <property type="entry name" value="SKP1/BTB/POZ_sf"/>
</dbReference>
<protein>
    <recommendedName>
        <fullName evidence="3">BTB domain-containing protein</fullName>
    </recommendedName>
</protein>
<proteinExistence type="predicted"/>
<dbReference type="EMBL" id="JAULSO010000001">
    <property type="protein sequence ID" value="KAK3693182.1"/>
    <property type="molecule type" value="Genomic_DNA"/>
</dbReference>
<organism evidence="1 2">
    <name type="scientific">Podospora appendiculata</name>
    <dbReference type="NCBI Taxonomy" id="314037"/>
    <lineage>
        <taxon>Eukaryota</taxon>
        <taxon>Fungi</taxon>
        <taxon>Dikarya</taxon>
        <taxon>Ascomycota</taxon>
        <taxon>Pezizomycotina</taxon>
        <taxon>Sordariomycetes</taxon>
        <taxon>Sordariomycetidae</taxon>
        <taxon>Sordariales</taxon>
        <taxon>Podosporaceae</taxon>
        <taxon>Podospora</taxon>
    </lineage>
</organism>
<gene>
    <name evidence="1" type="ORF">B0T22DRAFT_436379</name>
</gene>
<dbReference type="Proteomes" id="UP001270362">
    <property type="component" value="Unassembled WGS sequence"/>
</dbReference>
<sequence length="264" mass="29720">MDTRPLTELKRVVLDKVGDLVLLVKGSTLRKSVEFLVSSKTLSQASPVFAVMLGPNFKEGQLLCQGGQPQITLEEDDVAMMKVLLAILHCKADLVPRDFYANHLARFAIQCEKYDRAAAVWGWALLWCGDGSDGGPDLDNKNVTNGKKLEDLVRARRWSYFQSWDYANRGFRVLATHLLLPPGPLKQDILRKYIKNIPPNCRGLWEGKGILRHLPQRIMDNLTLSINKTLRDILEQTENIAKPGGLMSSRTCFRMPGQECLRCG</sequence>
<dbReference type="Gene3D" id="3.30.710.10">
    <property type="entry name" value="Potassium Channel Kv1.1, Chain A"/>
    <property type="match status" value="1"/>
</dbReference>
<evidence type="ECO:0008006" key="3">
    <source>
        <dbReference type="Google" id="ProtNLM"/>
    </source>
</evidence>